<dbReference type="EMBL" id="JAGPXD010000007">
    <property type="protein sequence ID" value="KAH7347138.1"/>
    <property type="molecule type" value="Genomic_DNA"/>
</dbReference>
<evidence type="ECO:0000256" key="5">
    <source>
        <dbReference type="ARBA" id="ARBA00029454"/>
    </source>
</evidence>
<dbReference type="GO" id="GO:0010106">
    <property type="term" value="P:cellular response to iron ion starvation"/>
    <property type="evidence" value="ECO:0007669"/>
    <property type="project" value="UniProtKB-ARBA"/>
</dbReference>
<dbReference type="NCBIfam" id="TIGR01733">
    <property type="entry name" value="AA-adenyl-dom"/>
    <property type="match status" value="2"/>
</dbReference>
<dbReference type="PROSITE" id="PS50075">
    <property type="entry name" value="CARRIER"/>
    <property type="match status" value="5"/>
</dbReference>
<dbReference type="SUPFAM" id="SSF56801">
    <property type="entry name" value="Acetyl-CoA synthetase-like"/>
    <property type="match status" value="3"/>
</dbReference>
<dbReference type="FunFam" id="3.40.50.980:FF:000001">
    <property type="entry name" value="Non-ribosomal peptide synthetase"/>
    <property type="match status" value="1"/>
</dbReference>
<dbReference type="PROSITE" id="PS00012">
    <property type="entry name" value="PHOSPHOPANTETHEINE"/>
    <property type="match status" value="5"/>
</dbReference>
<dbReference type="InterPro" id="IPR020806">
    <property type="entry name" value="PKS_PP-bd"/>
</dbReference>
<reference evidence="8" key="1">
    <citation type="journal article" date="2021" name="Nat. Commun.">
        <title>Genetic determinants of endophytism in the Arabidopsis root mycobiome.</title>
        <authorList>
            <person name="Mesny F."/>
            <person name="Miyauchi S."/>
            <person name="Thiergart T."/>
            <person name="Pickel B."/>
            <person name="Atanasova L."/>
            <person name="Karlsson M."/>
            <person name="Huettel B."/>
            <person name="Barry K.W."/>
            <person name="Haridas S."/>
            <person name="Chen C."/>
            <person name="Bauer D."/>
            <person name="Andreopoulos W."/>
            <person name="Pangilinan J."/>
            <person name="LaButti K."/>
            <person name="Riley R."/>
            <person name="Lipzen A."/>
            <person name="Clum A."/>
            <person name="Drula E."/>
            <person name="Henrissat B."/>
            <person name="Kohler A."/>
            <person name="Grigoriev I.V."/>
            <person name="Martin F.M."/>
            <person name="Hacquard S."/>
        </authorList>
    </citation>
    <scope>NUCLEOTIDE SEQUENCE</scope>
    <source>
        <strain evidence="8">MPI-CAGE-AT-0016</strain>
    </source>
</reference>
<dbReference type="InterPro" id="IPR010071">
    <property type="entry name" value="AA_adenyl_dom"/>
</dbReference>
<dbReference type="GO" id="GO:0031169">
    <property type="term" value="P:ferrichrome biosynthetic process"/>
    <property type="evidence" value="ECO:0007669"/>
    <property type="project" value="UniProtKB-ARBA"/>
</dbReference>
<dbReference type="Proteomes" id="UP000813385">
    <property type="component" value="Unassembled WGS sequence"/>
</dbReference>
<evidence type="ECO:0000313" key="9">
    <source>
        <dbReference type="Proteomes" id="UP000813385"/>
    </source>
</evidence>
<comment type="pathway">
    <text evidence="1">Siderophore biosynthesis.</text>
</comment>
<dbReference type="Gene3D" id="3.30.559.10">
    <property type="entry name" value="Chloramphenicol acetyltransferase-like domain"/>
    <property type="match status" value="6"/>
</dbReference>
<evidence type="ECO:0000256" key="6">
    <source>
        <dbReference type="SAM" id="MobiDB-lite"/>
    </source>
</evidence>
<keyword evidence="3" id="KW-0597">Phosphoprotein</keyword>
<dbReference type="InterPro" id="IPR000873">
    <property type="entry name" value="AMP-dep_synth/lig_dom"/>
</dbReference>
<keyword evidence="4" id="KW-0436">Ligase</keyword>
<dbReference type="SUPFAM" id="SSF47336">
    <property type="entry name" value="ACP-like"/>
    <property type="match status" value="6"/>
</dbReference>
<dbReference type="NCBIfam" id="NF003417">
    <property type="entry name" value="PRK04813.1"/>
    <property type="match status" value="3"/>
</dbReference>
<dbReference type="FunFam" id="3.40.50.12780:FF:000024">
    <property type="entry name" value="Nonribosomal siderophore peptide synthase SidC"/>
    <property type="match status" value="2"/>
</dbReference>
<evidence type="ECO:0000256" key="4">
    <source>
        <dbReference type="ARBA" id="ARBA00022598"/>
    </source>
</evidence>
<dbReference type="Gene3D" id="1.10.1200.10">
    <property type="entry name" value="ACP-like"/>
    <property type="match status" value="4"/>
</dbReference>
<keyword evidence="9" id="KW-1185">Reference proteome</keyword>
<dbReference type="Gene3D" id="3.30.300.30">
    <property type="match status" value="3"/>
</dbReference>
<dbReference type="InterPro" id="IPR042099">
    <property type="entry name" value="ANL_N_sf"/>
</dbReference>
<feature type="domain" description="Carrier" evidence="7">
    <location>
        <begin position="2161"/>
        <end position="2234"/>
    </location>
</feature>
<dbReference type="CDD" id="cd19542">
    <property type="entry name" value="CT_NRPS-like"/>
    <property type="match status" value="1"/>
</dbReference>
<keyword evidence="2" id="KW-0596">Phosphopantetheine</keyword>
<feature type="domain" description="Carrier" evidence="7">
    <location>
        <begin position="540"/>
        <end position="613"/>
    </location>
</feature>
<dbReference type="InterPro" id="IPR023213">
    <property type="entry name" value="CAT-like_dom_sf"/>
</dbReference>
<comment type="similarity">
    <text evidence="5">Belongs to the NRP synthetase family.</text>
</comment>
<dbReference type="Pfam" id="PF00668">
    <property type="entry name" value="Condensation"/>
    <property type="match status" value="6"/>
</dbReference>
<dbReference type="SUPFAM" id="SSF52777">
    <property type="entry name" value="CoA-dependent acyltransferases"/>
    <property type="match status" value="12"/>
</dbReference>
<evidence type="ECO:0000256" key="1">
    <source>
        <dbReference type="ARBA" id="ARBA00004924"/>
    </source>
</evidence>
<evidence type="ECO:0000256" key="3">
    <source>
        <dbReference type="ARBA" id="ARBA00022553"/>
    </source>
</evidence>
<dbReference type="GO" id="GO:0031177">
    <property type="term" value="F:phosphopantetheine binding"/>
    <property type="evidence" value="ECO:0007669"/>
    <property type="project" value="InterPro"/>
</dbReference>
<proteinExistence type="inferred from homology"/>
<organism evidence="8 9">
    <name type="scientific">Plectosphaerella cucumerina</name>
    <dbReference type="NCBI Taxonomy" id="40658"/>
    <lineage>
        <taxon>Eukaryota</taxon>
        <taxon>Fungi</taxon>
        <taxon>Dikarya</taxon>
        <taxon>Ascomycota</taxon>
        <taxon>Pezizomycotina</taxon>
        <taxon>Sordariomycetes</taxon>
        <taxon>Hypocreomycetidae</taxon>
        <taxon>Glomerellales</taxon>
        <taxon>Plectosphaerellaceae</taxon>
        <taxon>Plectosphaerella</taxon>
    </lineage>
</organism>
<dbReference type="PANTHER" id="PTHR45527:SF1">
    <property type="entry name" value="FATTY ACID SYNTHASE"/>
    <property type="match status" value="1"/>
</dbReference>
<feature type="domain" description="Carrier" evidence="7">
    <location>
        <begin position="3230"/>
        <end position="3307"/>
    </location>
</feature>
<dbReference type="Gene3D" id="3.30.559.30">
    <property type="entry name" value="Nonribosomal peptide synthetase, condensation domain"/>
    <property type="match status" value="6"/>
</dbReference>
<dbReference type="Pfam" id="PF00501">
    <property type="entry name" value="AMP-binding"/>
    <property type="match status" value="3"/>
</dbReference>
<comment type="caution">
    <text evidence="8">The sequence shown here is derived from an EMBL/GenBank/DDBJ whole genome shotgun (WGS) entry which is preliminary data.</text>
</comment>
<dbReference type="GO" id="GO:0005737">
    <property type="term" value="C:cytoplasm"/>
    <property type="evidence" value="ECO:0007669"/>
    <property type="project" value="TreeGrafter"/>
</dbReference>
<feature type="region of interest" description="Disordered" evidence="6">
    <location>
        <begin position="3768"/>
        <end position="3788"/>
    </location>
</feature>
<dbReference type="FunFam" id="3.30.300.30:FF:000015">
    <property type="entry name" value="Nonribosomal peptide synthase SidD"/>
    <property type="match status" value="1"/>
</dbReference>
<dbReference type="FunFam" id="3.30.300.30:FF:000033">
    <property type="entry name" value="Nonribosomal siderophore peptide synthase SidC"/>
    <property type="match status" value="1"/>
</dbReference>
<feature type="domain" description="Carrier" evidence="7">
    <location>
        <begin position="4352"/>
        <end position="4425"/>
    </location>
</feature>
<dbReference type="PANTHER" id="PTHR45527">
    <property type="entry name" value="NONRIBOSOMAL PEPTIDE SYNTHETASE"/>
    <property type="match status" value="1"/>
</dbReference>
<dbReference type="PROSITE" id="PS00455">
    <property type="entry name" value="AMP_BINDING"/>
    <property type="match status" value="2"/>
</dbReference>
<protein>
    <submittedName>
        <fullName evidence="8">Amino acid adenylation domain-containing protein</fullName>
    </submittedName>
</protein>
<sequence length="4878" mass="533973">MSSSEETTSLSILNHPPVKVPGPCLLHHLVQRESAEALPAIDGLLGDGSRWSLSYEELQAASDLLAVQIIAASQGRSSKPDFIVPLLIPQCPQLYIAQLAVLKAGGAFCPLQLDAPQERIKFILEDVDADVLLVAPGLESRVPTTPASTLRVLAVPDREAVAASVPSSGAPPVHISSDDLAYIMYTSGSTGTPKGVAISHGAATQSLLAHDRHIPDFRRFLQFAAPTFDVSVFEIFFPLFRGCTLITCDRRLMLDDLSAAMNLMAVDACELTPTVAGSLLRSRAAVPTLALLLTIGEMLTDKVVREFGGDADVPSMLWGMYGPTEAAIHCTLQPEFAADSSRNIIGLPLDSVSCFVARIPENSDAYVFAPLPLGEAGELVVGGFQLAREYLNRDAQTKEAFIDTSFGRLYRTGDRARLRPDGLLECLGRISDGQVKLRGQRIELGEIEQAISRDPTCQGTAVQAIQGVLVAFCTSDATIEADVFTDSILQTCRTWLPEFMVPGDVVKLDQFPHLPSGKVDKHQLVRGYLDTRNSSDAEVKALDPLASKLVEVFSDILGAPVGPDQILAACGLDSLNAIRAASRLRSLDIKLAAYQIIEARSINALCAIISAEASARQSSPSSTSPEAPSSTAIPTTILEDTPQIAGLEVDSIHPCTALQSSMLFESLANPGAYFNYVELQFPEDCSTERARDAIRRLARNNEILRSGFVCQDAKFVRIVHGDLSDRQITIVPEYSQDSAVELDSDLLHPFRAQVQEPNGTDGPRAMVRLHHALYDGWSIDLMTEDLSLDVSGQQPNERPLFEVVSSFYESVPSTSLDDTRAYWAEHLVDWTPPPLPHLLSKPATTSTSAVHSLRLTTTLAQASQTSQHLGCHPQAIFQAALLWLWGRFLGVEDVVIGTIASGRMIPVDRIDQVMGPCITPAPLRADTSTLTTGAHLIRSIHSTNRRALQHTLLPLSEIRKAAGIKTGQSLYDALLVYQETLYSQQRLSRPVREVSHRDSLETALLVEIEPVDDGFICQLTYHSDLFSDEAASLFAQQLDAVAAHLTTDSSVALSEIPQNLPPHVTSISNSPPSSFGGEPDLGAWFESTAAAHADDPALCFANSITGPDADAEVISFGELNRNANQLAWYLRAQGIGEGAHVAVIMEKSPRMYTAILATVKAGCGYLPLLPSTPAERIKTIVDQASVKFCLADHNYAMHASLAPTCKVIDVEAVGFSGFPDHNLPRTIDGSRAAYIIYTSGTTGVPKGIVVTQLNITSNLDTLSRLYPVDDSPRLLQLCSQAFDVSVFEIFFAWVIGGCLCSGTNDVLFENIEQSIRALRCTHLSLTPTVAALILPQNVPTVRFLVTAGEPMTDTVARNWGDKLFQGYGPAETTNICSVKKMRHGDHINHLGFPLNNTSCFVIAQDSSEVVPIGAYGEFCFGGDQIAKGYLGLPEVTDSKFISHPTHGRLYRSGDMGRMLADRSLLISGRLDGQVKLRGQRIETLEIDTIITSSDEVVSATSVIAQSSEGRGDQLVCFYVPASFSSAEFGLLPFEPALCALNTLLFGHLRTKVPSYMVPTLLIPITCIPLTSSGKTDKRRLRAVSEGLGLEYLQQAAASDLAAADSEEWSSAEQQVGEAVCQTFGLSRDRFHRWTPLTAVGLDSISAIRFCRCLESILCSRVAISSVLKDPCVARIAQAVETSDRQPSSSNLPNLPSFDDNWVQEITAGFFTRGAVPESILPCTPLQQGMLAAVNATSYANRVTFRLRIEAPRIKRAWTTLIQRHGILRTCFFTTNDPTQPFAQVVLESYPTPWTESRHATLEEATSLLSGHPPTAVDSFTPPYRLDAFEIGSENFLVFSCHHALYDGQSMQIILEEIEAMVKGATLHDPSSYAPFLQHTMSLPTTAGKFWEDTFQGFVPRVSQLDVTDGAHQPEVFTETSKISLSTLQACAQATGASLLSVCQAAWVMTLGLLTGDSDICFGNVMSGRTVPVPGVERLAAPCFNTIPLRARLQDRKSVVDLFQELRRLNAKALDYQFTPLRMVQKTLGTTGSLFDTILLLQPSGRKIDPAIWEMIEDYGAMDVPLVCELTPDPVNNTISVMLHSRSKQIPSLPAVAELLLHVLDHACRYPRASMPVHADLPSDLRARLGPVPLVHKAQEYVLPAQTSPHVTADGPRGDAWSSAGSLVRSVLSELSGIPQDRINKDTTIFQLGLDSINAVQVAKLLRQRGLSVSALDVISSPSPAALSQNLSAQQNVADSPKYDLARFKSQLAPSLEGHAQVDDVLPCTPVQCGMLSDFVHSGGQDYFNFMSFALEGSVQMELLQNAWKKLAEHHPILRTGFAAVDHPDTSFAMMRYAVAPRATVTVNLPTNPPFDVFKWRAERSRQAATDIGYPPWSVCLDTSAKPPEMHLAILHALYDAESLQILLDDLHSVLDGREPAKASPIDETVSTIIQASKEDTHSKSFWTDKSQAVVVNRFPTLTPLIEQASDLAVHAKISQLGTDELQAGAVRCGASVQAMLQVAWARLLAAYLGEADVVFGVVLSGRISEANERAMIPVISTLPVVANASIPDQELLGYMLEYNTKLAAHQHTPLAKVQRWLGHPQGRLFDSLLVYQKPRQYGSPSPPWRVIHDEGKLDYTVSLEVEPRTCGTMQLRLSFQPGVIPQQQASIIVDQFEYILQQLVSSETRDKTQPWETRGHLFSIMPPSEPVIPSEESLLHEFVERAALRWPTRTAVEFVSGFNGELPESQKWTFRQLDDMGNRVARSISQYGRQGQIVAVHFDKSPEALFSILGILKAGFCFLALDPSAPTDRKEFILKDSGAVVLLTGDAALSFQAECPVVQVDQAFLDTLGDGPFEASQPINPGGPCYCLYTSGTTGTPKGCEITHDNAVQAMKSFQRLFEGHWDDQSRWLQFASFHFDVTVLEQYWSWSVGMPLVAAPRDIILDDIAAAIRRLQITHIDLTPSLARLLDPADVPSLCKGVFITGGEALKQEILDVWGPQGVIYNAYGPTEATIGVTMYQRVPKNGRASNIGRQFDNVGSYVLQPGTDIPVLKGAVGELCVSGKLVGKGYLNRPELTEERFPTLASFGERVYRTGDLVRLLHNGCFEFLGRADDQVKLRGQRLEIGEINHVVRTGVSGLRDVVTLVAKHPTMDKDLLVSFVTSNKAARSKGDPVVIQGAGATQHRKAVQRVCREKLPGYMMPTFIFEVSFIPLSINNKADLKSLKRVFHNLDPGQLLQLSSTHIDKSTPLTDIQKRVVDIAKSFGSSDIDNLSMSTNLFDMGLDSITSLQLARLFKAGGIPGVTPSLILRNPVLGDLVEALGADQPIFGAGRIRENQQYIQAFGHRFRPQILQNTPNLSASDIEYVAPCTPLQEGMLSNALVMEDEAYFVRFRLRLNPDISVDRLKMSWAALLDEHPILRTQFFQTSGGFAQVATHTTETPWRNVSCSDAGLHVRLDQAFADWKNRNREALISPLDLVLVTTPSGIFLAIHIFHAIYDGVSLDLMLDWVNQEYWQHQHQPSPRFFDAMPHGPARNFESTQSFWRAHLDGCSFETLPTKNDLQGSEYHILTEHFAIDKLAPIQRSYNVTQQTLILSLWAAVFAKNFSKQAAFGVVCSGRSVDLPNADRIIGPLFNTLPFFANAGKHPSWPALIQHSHDFSTTTLEFQHVPLRSIQKWCAPGRAIIDSLFVFQNGTVSTTGAPAAPWEVEQVSSGSEYPLAFEVTADTNGHLEARIVARSDVVSDQLGHQLMADFGDAIQLLAGQQLSNIDMWSATTSEVTSLALTPQTRGTSGSVSHAHSTGHSTPDLTATTLEWTAEISALRQEVAALAGVHEEKIHATTTLLELGLDSIDLVTLSSRMKARGCHVTLPKLIQARNIGEAGKVIETTRPASDTAEDTEFETTKARLWQDVKRSGWDMKRIESVLPPTPLQESMMADMLESGFDRYFNHATFEIAPGTDIPRLIEAWSQVVHQSTILRTIFRQISDVDIPYTFCQVILKDAMPRVDSRRLHHLEDISSVTSDHKQRAMIANGAAGLFQLSIVYIGHTSFLVLSLAHALYDGWSLALLHQDVLSAYHGTLRKRPAIEATLRDLLKTPSNQSRIFWSEYLNGAPASLVTETPSPTPMADTFEESTSSLRFDKVLNFCKSQSISLQVLAQTCWAGVLASRVGSLDVTFGVVLSGRETEEAQTLLFPTMNTVAVRCVLHGTRASFLQYLQESMANVYQHQAYPLRVAQTTGIEPAKKLFNTLFLLQKQPHSSLVENGALLTPVSSKATTGFAVCVELEAEGDLLKWSVASKAGSYEQTEVHDILRSLDQVLTSVVETPHLNLIDFDNSLISICGLPAFRLSEQPELETHQVAVGETRDDDLQPWSPAESSIREVLSLVSGVPTETISKSSTPYQLGLDSISLIKVSSLLRERDLHLGVKTLLTLPSIAELAVIATSNGDRTPRRQYIAGCTVPPTIDVEKALQRAGLSSSDVEEVLPALPMQVFTMSTWQRSKGSIFYPTFHYKVNHRATLDTLREAWRVLVRAEPILRTCLVPTADRETPFLQLVLDARCDGPHQQVFGTSQVQDVESSTTWPPVRLWAQGTQDGPWELALQLHHCLYDAFSLSALMSRFARILADTTLDNSAVSTIGWKSFLGLHQSPDTMATRKQFWTEYLHDVAPAAVVSPTECDNTPRTSHLDDSAISNMASVKSFCSDHGLGVSAVLLAAVARCWHQETRGNTEGHVLLGVYLANRGESHRVDMETFPTLNVLPCKVYVTPESDLLSMAISIQKDLIEITDPVNATANLWEIKDWTGLMIDTFVNVLNLPSNAESTNIIELVGGHDNDTKPSQPIPVWAPFNTVIDVYPDAIDIEVGVRGDSLAIGVFGSEARVSHVAAQDIVVRIADNIRLALE</sequence>
<accession>A0A8K0T136</accession>
<dbReference type="Gene3D" id="3.40.50.12780">
    <property type="entry name" value="N-terminal domain of ligase-like"/>
    <property type="match status" value="3"/>
</dbReference>
<dbReference type="GO" id="GO:0043041">
    <property type="term" value="P:amino acid activation for nonribosomal peptide biosynthetic process"/>
    <property type="evidence" value="ECO:0007669"/>
    <property type="project" value="TreeGrafter"/>
</dbReference>
<dbReference type="CDD" id="cd05918">
    <property type="entry name" value="A_NRPS_SidN3_like"/>
    <property type="match status" value="2"/>
</dbReference>
<evidence type="ECO:0000313" key="8">
    <source>
        <dbReference type="EMBL" id="KAH7347138.1"/>
    </source>
</evidence>
<name>A0A8K0T136_9PEZI</name>
<evidence type="ECO:0000256" key="2">
    <source>
        <dbReference type="ARBA" id="ARBA00022450"/>
    </source>
</evidence>
<dbReference type="InterPro" id="IPR006162">
    <property type="entry name" value="Ppantetheine_attach_site"/>
</dbReference>
<dbReference type="InterPro" id="IPR001242">
    <property type="entry name" value="Condensation_dom"/>
</dbReference>
<dbReference type="Pfam" id="PF00550">
    <property type="entry name" value="PP-binding"/>
    <property type="match status" value="5"/>
</dbReference>
<dbReference type="OrthoDB" id="416786at2759"/>
<dbReference type="GO" id="GO:0016874">
    <property type="term" value="F:ligase activity"/>
    <property type="evidence" value="ECO:0007669"/>
    <property type="project" value="UniProtKB-KW"/>
</dbReference>
<gene>
    <name evidence="8" type="ORF">B0T11DRAFT_139763</name>
</gene>
<dbReference type="InterPro" id="IPR045851">
    <property type="entry name" value="AMP-bd_C_sf"/>
</dbReference>
<dbReference type="SMART" id="SM00823">
    <property type="entry name" value="PKS_PP"/>
    <property type="match status" value="4"/>
</dbReference>
<dbReference type="InterPro" id="IPR020845">
    <property type="entry name" value="AMP-binding_CS"/>
</dbReference>
<evidence type="ECO:0000259" key="7">
    <source>
        <dbReference type="PROSITE" id="PS50075"/>
    </source>
</evidence>
<dbReference type="InterPro" id="IPR009081">
    <property type="entry name" value="PP-bd_ACP"/>
</dbReference>
<dbReference type="InterPro" id="IPR036736">
    <property type="entry name" value="ACP-like_sf"/>
</dbReference>
<feature type="domain" description="Carrier" evidence="7">
    <location>
        <begin position="3794"/>
        <end position="3870"/>
    </location>
</feature>